<dbReference type="PROSITE" id="PS50206">
    <property type="entry name" value="RHODANESE_3"/>
    <property type="match status" value="1"/>
</dbReference>
<gene>
    <name evidence="2" type="ORF">PROFUN_09304</name>
</gene>
<dbReference type="Gene3D" id="3.40.250.10">
    <property type="entry name" value="Rhodanese-like domain"/>
    <property type="match status" value="1"/>
</dbReference>
<name>A0A2P6NH90_9EUKA</name>
<dbReference type="GO" id="GO:0004792">
    <property type="term" value="F:thiosulfate-cyanide sulfurtransferase activity"/>
    <property type="evidence" value="ECO:0007669"/>
    <property type="project" value="TreeGrafter"/>
</dbReference>
<dbReference type="OrthoDB" id="566238at2759"/>
<comment type="caution">
    <text evidence="2">The sequence shown here is derived from an EMBL/GenBank/DDBJ whole genome shotgun (WGS) entry which is preliminary data.</text>
</comment>
<dbReference type="InterPro" id="IPR001763">
    <property type="entry name" value="Rhodanese-like_dom"/>
</dbReference>
<organism evidence="2 3">
    <name type="scientific">Planoprotostelium fungivorum</name>
    <dbReference type="NCBI Taxonomy" id="1890364"/>
    <lineage>
        <taxon>Eukaryota</taxon>
        <taxon>Amoebozoa</taxon>
        <taxon>Evosea</taxon>
        <taxon>Variosea</taxon>
        <taxon>Cavosteliida</taxon>
        <taxon>Cavosteliaceae</taxon>
        <taxon>Planoprotostelium</taxon>
    </lineage>
</organism>
<evidence type="ECO:0000259" key="1">
    <source>
        <dbReference type="PROSITE" id="PS50206"/>
    </source>
</evidence>
<dbReference type="PANTHER" id="PTHR44086:SF10">
    <property type="entry name" value="THIOSULFATE SULFURTRANSFERASE_RHODANESE-LIKE DOMAIN-CONTAINING PROTEIN 3"/>
    <property type="match status" value="1"/>
</dbReference>
<dbReference type="Proteomes" id="UP000241769">
    <property type="component" value="Unassembled WGS sequence"/>
</dbReference>
<sequence>MLSLQGQRFLRPALRPTFQPKSLKTPQHMSVIPKRGLIQTINRTELEELLKKRDQDFLLVDVREPSEVLHTGPIPSAVNVPLGQLDTELAQNKMFADKEKPIIFYCKVGGRSELACELAKNLGYKNTKNYRGSAKEWFNLA</sequence>
<accession>A0A2P6NH90</accession>
<dbReference type="PANTHER" id="PTHR44086">
    <property type="entry name" value="THIOSULFATE SULFURTRANSFERASE RDL2, MITOCHONDRIAL-RELATED"/>
    <property type="match status" value="1"/>
</dbReference>
<dbReference type="EMBL" id="MDYQ01000084">
    <property type="protein sequence ID" value="PRP83323.1"/>
    <property type="molecule type" value="Genomic_DNA"/>
</dbReference>
<evidence type="ECO:0000313" key="2">
    <source>
        <dbReference type="EMBL" id="PRP83323.1"/>
    </source>
</evidence>
<protein>
    <recommendedName>
        <fullName evidence="1">Rhodanese domain-containing protein</fullName>
    </recommendedName>
</protein>
<dbReference type="SMART" id="SM00450">
    <property type="entry name" value="RHOD"/>
    <property type="match status" value="1"/>
</dbReference>
<keyword evidence="3" id="KW-1185">Reference proteome</keyword>
<dbReference type="InParanoid" id="A0A2P6NH90"/>
<dbReference type="STRING" id="1890364.A0A2P6NH90"/>
<reference evidence="2 3" key="1">
    <citation type="journal article" date="2018" name="Genome Biol. Evol.">
        <title>Multiple Roots of Fruiting Body Formation in Amoebozoa.</title>
        <authorList>
            <person name="Hillmann F."/>
            <person name="Forbes G."/>
            <person name="Novohradska S."/>
            <person name="Ferling I."/>
            <person name="Riege K."/>
            <person name="Groth M."/>
            <person name="Westermann M."/>
            <person name="Marz M."/>
            <person name="Spaller T."/>
            <person name="Winckler T."/>
            <person name="Schaap P."/>
            <person name="Glockner G."/>
        </authorList>
    </citation>
    <scope>NUCLEOTIDE SEQUENCE [LARGE SCALE GENOMIC DNA]</scope>
    <source>
        <strain evidence="2 3">Jena</strain>
    </source>
</reference>
<evidence type="ECO:0000313" key="3">
    <source>
        <dbReference type="Proteomes" id="UP000241769"/>
    </source>
</evidence>
<dbReference type="InterPro" id="IPR036873">
    <property type="entry name" value="Rhodanese-like_dom_sf"/>
</dbReference>
<dbReference type="SUPFAM" id="SSF52821">
    <property type="entry name" value="Rhodanese/Cell cycle control phosphatase"/>
    <property type="match status" value="1"/>
</dbReference>
<dbReference type="Pfam" id="PF00581">
    <property type="entry name" value="Rhodanese"/>
    <property type="match status" value="1"/>
</dbReference>
<dbReference type="FunCoup" id="A0A2P6NH90">
    <property type="interactions" value="82"/>
</dbReference>
<proteinExistence type="predicted"/>
<feature type="domain" description="Rhodanese" evidence="1">
    <location>
        <begin position="53"/>
        <end position="139"/>
    </location>
</feature>
<dbReference type="GO" id="GO:0005739">
    <property type="term" value="C:mitochondrion"/>
    <property type="evidence" value="ECO:0007669"/>
    <property type="project" value="TreeGrafter"/>
</dbReference>
<dbReference type="AlphaFoldDB" id="A0A2P6NH90"/>